<dbReference type="EMBL" id="MVGT01002956">
    <property type="protein sequence ID" value="OVA06109.1"/>
    <property type="molecule type" value="Genomic_DNA"/>
</dbReference>
<dbReference type="InParanoid" id="A0A200Q6J8"/>
<keyword evidence="1" id="KW-0479">Metal-binding</keyword>
<accession>A0A200Q6J8</accession>
<evidence type="ECO:0000313" key="7">
    <source>
        <dbReference type="Proteomes" id="UP000195402"/>
    </source>
</evidence>
<evidence type="ECO:0000259" key="5">
    <source>
        <dbReference type="PROSITE" id="PS50966"/>
    </source>
</evidence>
<dbReference type="OrthoDB" id="1938144at2759"/>
<evidence type="ECO:0000256" key="2">
    <source>
        <dbReference type="ARBA" id="ARBA00022771"/>
    </source>
</evidence>
<sequence>MVQFEGQNFPGGAKQFRLTLHKYSLVTGHTFKFLKNDDYRVTAIYGRSIVSGCSWKVHASARFNLPDFFFLKEYVSVHTCGGGLIDITKPNLSKKLVKELILSDVKDNPSVRPSLVLRAKGFALREIYGKEESSYMELLWYTDALRRTNPGSHIVLEVDPATKVFKRIFICFRACIFGVRYCRPVIFLDGTFLKTKFKGCSMGATTKNGNQEFYLFAFVVVGSEDNVNYDWFLENLKSILVPERDLTFISDRQHRILVGVENVFLMHIMGGEKVRKFIDVIPLKCWANLYFKGQRYGEITLELAESFNGWIKFECTLPVTLMVDTIRITMMKMMSERRENCRSWKGLLCPKIEKLIATNFEVERTWDLTKSYDFVYEVHSDPSHRVDLMNWFCTCTEWQLRGIPCPHVVCAIQRSGTPIFQFVNSYYSVVNYLNAYLHPIGPIPNYDKPNIDPKSLAILPPTVKPGPGRPRKKKIESAWNNNEKVKERIEVAGINDKKAKKRVEGAENIDKKAQRCGRCKQLCLHNSRICTAILD</sequence>
<dbReference type="PANTHER" id="PTHR31973:SF187">
    <property type="entry name" value="MUTATOR TRANSPOSASE MUDRA PROTEIN"/>
    <property type="match status" value="1"/>
</dbReference>
<protein>
    <submittedName>
        <fullName evidence="6">Zinc finger protein</fullName>
    </submittedName>
</protein>
<name>A0A200Q6J8_MACCD</name>
<dbReference type="InterPro" id="IPR018289">
    <property type="entry name" value="MULE_transposase_dom"/>
</dbReference>
<evidence type="ECO:0000256" key="1">
    <source>
        <dbReference type="ARBA" id="ARBA00022723"/>
    </source>
</evidence>
<keyword evidence="2 4" id="KW-0863">Zinc-finger</keyword>
<dbReference type="InterPro" id="IPR006564">
    <property type="entry name" value="Znf_PMZ"/>
</dbReference>
<keyword evidence="7" id="KW-1185">Reference proteome</keyword>
<dbReference type="Pfam" id="PF04434">
    <property type="entry name" value="SWIM"/>
    <property type="match status" value="1"/>
</dbReference>
<organism evidence="6 7">
    <name type="scientific">Macleaya cordata</name>
    <name type="common">Five-seeded plume-poppy</name>
    <name type="synonym">Bocconia cordata</name>
    <dbReference type="NCBI Taxonomy" id="56857"/>
    <lineage>
        <taxon>Eukaryota</taxon>
        <taxon>Viridiplantae</taxon>
        <taxon>Streptophyta</taxon>
        <taxon>Embryophyta</taxon>
        <taxon>Tracheophyta</taxon>
        <taxon>Spermatophyta</taxon>
        <taxon>Magnoliopsida</taxon>
        <taxon>Ranunculales</taxon>
        <taxon>Papaveraceae</taxon>
        <taxon>Papaveroideae</taxon>
        <taxon>Macleaya</taxon>
    </lineage>
</organism>
<dbReference type="InterPro" id="IPR007527">
    <property type="entry name" value="Znf_SWIM"/>
</dbReference>
<evidence type="ECO:0000256" key="3">
    <source>
        <dbReference type="ARBA" id="ARBA00022833"/>
    </source>
</evidence>
<dbReference type="Pfam" id="PF10551">
    <property type="entry name" value="MULE"/>
    <property type="match status" value="1"/>
</dbReference>
<dbReference type="SMART" id="SM00575">
    <property type="entry name" value="ZnF_PMZ"/>
    <property type="match status" value="1"/>
</dbReference>
<dbReference type="Proteomes" id="UP000195402">
    <property type="component" value="Unassembled WGS sequence"/>
</dbReference>
<dbReference type="OMA" id="CEHAATI"/>
<evidence type="ECO:0000256" key="4">
    <source>
        <dbReference type="PROSITE-ProRule" id="PRU00325"/>
    </source>
</evidence>
<gene>
    <name evidence="6" type="ORF">BVC80_93g12</name>
</gene>
<dbReference type="AlphaFoldDB" id="A0A200Q6J8"/>
<evidence type="ECO:0000313" key="6">
    <source>
        <dbReference type="EMBL" id="OVA06109.1"/>
    </source>
</evidence>
<dbReference type="PANTHER" id="PTHR31973">
    <property type="entry name" value="POLYPROTEIN, PUTATIVE-RELATED"/>
    <property type="match status" value="1"/>
</dbReference>
<proteinExistence type="predicted"/>
<reference evidence="6 7" key="1">
    <citation type="journal article" date="2017" name="Mol. Plant">
        <title>The Genome of Medicinal Plant Macleaya cordata Provides New Insights into Benzylisoquinoline Alkaloids Metabolism.</title>
        <authorList>
            <person name="Liu X."/>
            <person name="Liu Y."/>
            <person name="Huang P."/>
            <person name="Ma Y."/>
            <person name="Qing Z."/>
            <person name="Tang Q."/>
            <person name="Cao H."/>
            <person name="Cheng P."/>
            <person name="Zheng Y."/>
            <person name="Yuan Z."/>
            <person name="Zhou Y."/>
            <person name="Liu J."/>
            <person name="Tang Z."/>
            <person name="Zhuo Y."/>
            <person name="Zhang Y."/>
            <person name="Yu L."/>
            <person name="Huang J."/>
            <person name="Yang P."/>
            <person name="Peng Q."/>
            <person name="Zhang J."/>
            <person name="Jiang W."/>
            <person name="Zhang Z."/>
            <person name="Lin K."/>
            <person name="Ro D.K."/>
            <person name="Chen X."/>
            <person name="Xiong X."/>
            <person name="Shang Y."/>
            <person name="Huang S."/>
            <person name="Zeng J."/>
        </authorList>
    </citation>
    <scope>NUCLEOTIDE SEQUENCE [LARGE SCALE GENOMIC DNA]</scope>
    <source>
        <strain evidence="7">cv. BLH2017</strain>
        <tissue evidence="6">Root</tissue>
    </source>
</reference>
<dbReference type="GO" id="GO:0008270">
    <property type="term" value="F:zinc ion binding"/>
    <property type="evidence" value="ECO:0007669"/>
    <property type="project" value="UniProtKB-KW"/>
</dbReference>
<dbReference type="PROSITE" id="PS50966">
    <property type="entry name" value="ZF_SWIM"/>
    <property type="match status" value="1"/>
</dbReference>
<keyword evidence="3" id="KW-0862">Zinc</keyword>
<comment type="caution">
    <text evidence="6">The sequence shown here is derived from an EMBL/GenBank/DDBJ whole genome shotgun (WGS) entry which is preliminary data.</text>
</comment>
<feature type="domain" description="SWIM-type" evidence="5">
    <location>
        <begin position="376"/>
        <end position="416"/>
    </location>
</feature>
<dbReference type="STRING" id="56857.A0A200Q6J8"/>